<organism evidence="7 8">
    <name type="scientific">Pseudomonas fluorescens</name>
    <dbReference type="NCBI Taxonomy" id="294"/>
    <lineage>
        <taxon>Bacteria</taxon>
        <taxon>Pseudomonadati</taxon>
        <taxon>Pseudomonadota</taxon>
        <taxon>Gammaproteobacteria</taxon>
        <taxon>Pseudomonadales</taxon>
        <taxon>Pseudomonadaceae</taxon>
        <taxon>Pseudomonas</taxon>
    </lineage>
</organism>
<evidence type="ECO:0000313" key="8">
    <source>
        <dbReference type="Proteomes" id="UP000337909"/>
    </source>
</evidence>
<keyword evidence="4 7" id="KW-0560">Oxidoreductase</keyword>
<accession>A0A5E7AU44</accession>
<dbReference type="RefSeq" id="WP_150641265.1">
    <property type="nucleotide sequence ID" value="NZ_CABVHQ010000008.1"/>
</dbReference>
<dbReference type="GO" id="GO:0006790">
    <property type="term" value="P:sulfur compound metabolic process"/>
    <property type="evidence" value="ECO:0007669"/>
    <property type="project" value="TreeGrafter"/>
</dbReference>
<evidence type="ECO:0000256" key="1">
    <source>
        <dbReference type="ARBA" id="ARBA00005896"/>
    </source>
</evidence>
<gene>
    <name evidence="7" type="primary">rdpA</name>
    <name evidence="7" type="ORF">PS691_01180</name>
</gene>
<dbReference type="GO" id="GO:0005737">
    <property type="term" value="C:cytoplasm"/>
    <property type="evidence" value="ECO:0007669"/>
    <property type="project" value="TreeGrafter"/>
</dbReference>
<dbReference type="PANTHER" id="PTHR30468:SF1">
    <property type="entry name" value="ALPHA-KETOGLUTARATE-DEPENDENT SULFONATE DIOXYGENASE"/>
    <property type="match status" value="1"/>
</dbReference>
<dbReference type="GO" id="GO:0000908">
    <property type="term" value="F:taurine dioxygenase activity"/>
    <property type="evidence" value="ECO:0007669"/>
    <property type="project" value="TreeGrafter"/>
</dbReference>
<dbReference type="Gene3D" id="3.60.130.10">
    <property type="entry name" value="Clavaminate synthase-like"/>
    <property type="match status" value="1"/>
</dbReference>
<dbReference type="GO" id="GO:0046872">
    <property type="term" value="F:metal ion binding"/>
    <property type="evidence" value="ECO:0007669"/>
    <property type="project" value="UniProtKB-KW"/>
</dbReference>
<dbReference type="InterPro" id="IPR042098">
    <property type="entry name" value="TauD-like_sf"/>
</dbReference>
<name>A0A5E7AU44_PSEFL</name>
<dbReference type="EMBL" id="CABVHQ010000008">
    <property type="protein sequence ID" value="VVN82219.1"/>
    <property type="molecule type" value="Genomic_DNA"/>
</dbReference>
<feature type="domain" description="TauD/TfdA-like" evidence="6">
    <location>
        <begin position="25"/>
        <end position="303"/>
    </location>
</feature>
<keyword evidence="3 7" id="KW-0223">Dioxygenase</keyword>
<evidence type="ECO:0000259" key="6">
    <source>
        <dbReference type="Pfam" id="PF02668"/>
    </source>
</evidence>
<dbReference type="PANTHER" id="PTHR30468">
    <property type="entry name" value="ALPHA-KETOGLUTARATE-DEPENDENT SULFONATE DIOXYGENASE"/>
    <property type="match status" value="1"/>
</dbReference>
<evidence type="ECO:0000256" key="4">
    <source>
        <dbReference type="ARBA" id="ARBA00023002"/>
    </source>
</evidence>
<dbReference type="AlphaFoldDB" id="A0A5E7AU44"/>
<dbReference type="InterPro" id="IPR003819">
    <property type="entry name" value="TauD/TfdA-like"/>
</dbReference>
<dbReference type="SUPFAM" id="SSF51197">
    <property type="entry name" value="Clavaminate synthase-like"/>
    <property type="match status" value="1"/>
</dbReference>
<proteinExistence type="inferred from homology"/>
<comment type="similarity">
    <text evidence="1">Belongs to the TfdA dioxygenase family.</text>
</comment>
<evidence type="ECO:0000313" key="7">
    <source>
        <dbReference type="EMBL" id="VVN82219.1"/>
    </source>
</evidence>
<keyword evidence="5" id="KW-0408">Iron</keyword>
<reference evidence="7 8" key="1">
    <citation type="submission" date="2019-09" db="EMBL/GenBank/DDBJ databases">
        <authorList>
            <person name="Chandra G."/>
            <person name="Truman W A."/>
        </authorList>
    </citation>
    <scope>NUCLEOTIDE SEQUENCE [LARGE SCALE GENOMIC DNA]</scope>
    <source>
        <strain evidence="7">PS691</strain>
    </source>
</reference>
<sequence>MDQHALNAIRAWNQRQRPDYKLITVKAVNPSIGAEILGVDLSEQISPVLFAEINTALNEHHVIYFRDQQLSDEDHKRFGRMFGKLHSHPIHAAKAKAKAAGDQAAVAMNELYGAGDDPEILQVKADEASKNVAGEGWHTDVTCDAQPPMGSMLYITQPPEGGGGNTMFLNMHLAYETLSPTMKGYLEGLTAIHSGGKPYTGFYDVQVPEGGWPQSEHPVVIRHPGNGRKALYVNKGFTLRIPQLSPHESDALLNMLYEHCATMPELQCRVDWTPNMLTFWDNRCTQHHAVWDYFPNRRYGQRVSIIGERPTA</sequence>
<dbReference type="InterPro" id="IPR051323">
    <property type="entry name" value="AtsK-like"/>
</dbReference>
<dbReference type="EC" id="1.14.11.44" evidence="7"/>
<evidence type="ECO:0000256" key="2">
    <source>
        <dbReference type="ARBA" id="ARBA00022723"/>
    </source>
</evidence>
<dbReference type="Pfam" id="PF02668">
    <property type="entry name" value="TauD"/>
    <property type="match status" value="1"/>
</dbReference>
<evidence type="ECO:0000256" key="5">
    <source>
        <dbReference type="ARBA" id="ARBA00023004"/>
    </source>
</evidence>
<dbReference type="OrthoDB" id="581608at2"/>
<keyword evidence="2" id="KW-0479">Metal-binding</keyword>
<protein>
    <submittedName>
        <fullName evidence="7">(R)-phenoxypropionate/alpha-ketoglutarate-dioxygenase</fullName>
        <ecNumber evidence="7">1.14.11.44</ecNumber>
    </submittedName>
</protein>
<dbReference type="Proteomes" id="UP000337909">
    <property type="component" value="Unassembled WGS sequence"/>
</dbReference>
<evidence type="ECO:0000256" key="3">
    <source>
        <dbReference type="ARBA" id="ARBA00022964"/>
    </source>
</evidence>